<dbReference type="CDD" id="cd09729">
    <property type="entry name" value="Cse1_I-E"/>
    <property type="match status" value="1"/>
</dbReference>
<keyword evidence="3" id="KW-1185">Reference proteome</keyword>
<feature type="region of interest" description="Disordered" evidence="1">
    <location>
        <begin position="561"/>
        <end position="582"/>
    </location>
</feature>
<dbReference type="EMBL" id="QXGK01000003">
    <property type="protein sequence ID" value="RSX58169.1"/>
    <property type="molecule type" value="Genomic_DNA"/>
</dbReference>
<reference evidence="2 3" key="1">
    <citation type="submission" date="2018-09" db="EMBL/GenBank/DDBJ databases">
        <title>Characterization of the phylogenetic diversity of five novel species belonging to the genus Bifidobacterium.</title>
        <authorList>
            <person name="Lugli G.A."/>
            <person name="Duranti S."/>
            <person name="Milani C."/>
        </authorList>
    </citation>
    <scope>NUCLEOTIDE SEQUENCE [LARGE SCALE GENOMIC DNA]</scope>
    <source>
        <strain evidence="2 3">2033B</strain>
    </source>
</reference>
<organism evidence="2 3">
    <name type="scientific">Bifidobacterium samirii</name>
    <dbReference type="NCBI Taxonomy" id="2306974"/>
    <lineage>
        <taxon>Bacteria</taxon>
        <taxon>Bacillati</taxon>
        <taxon>Actinomycetota</taxon>
        <taxon>Actinomycetes</taxon>
        <taxon>Bifidobacteriales</taxon>
        <taxon>Bifidobacteriaceae</taxon>
        <taxon>Bifidobacterium</taxon>
    </lineage>
</organism>
<proteinExistence type="predicted"/>
<sequence>MTESNDGAQPWFNLVDEPWIACVYVDGHVEDVSLKTLFRDAPRIRALSGDLPQQVMALLRFLLAILYRAFLDEGMSREDMRSMWKHMWEVARFEEGYIEEYLDAFHDRFYLIGGDHPFYQTPGLAYAGDKTMDPIGEMIADVPKPEKFLFAMRSLPSLDDGIDLAQAARWLIFAQAYDVAGIKSPVVGNTHVNKGKVYAPKGLPGTGWQGTIGTIALEGDTLFETLMLNWCLYIPGGADLFGLADDVPPWERDEAPTPDMRVLSSFTGPVGAFTMQSRRILLVPNERQDRIIGMINCYGDAIAAYNTDSCETMTAWYASIPQQKKLGLGAPPLMPTTHKAGRALWRGLTPILSVDPDARDTRPAVVRWAEELQERRCLDRDSHTLSLVTVHAQGMTYGTQSSVYESGIDDAVDLNAAFVRRDFPAIATVVDVVSATDEAVEKSLSVFITNLRVAAGDKTGNDRMKTVRERVKEEAYSRLDGVFRDRLAAFGPDRDCESYRRDWQDDVHRILLDIGRDYLRNADVRAFSEHANGAIGSDWMSAARAQRIFRAQLNRILGRLPQSEESPAADETAMEPAYEGVR</sequence>
<evidence type="ECO:0000313" key="3">
    <source>
        <dbReference type="Proteomes" id="UP000287470"/>
    </source>
</evidence>
<name>A0A430FVX6_9BIFI</name>
<evidence type="ECO:0000313" key="2">
    <source>
        <dbReference type="EMBL" id="RSX58169.1"/>
    </source>
</evidence>
<dbReference type="OrthoDB" id="3187690at2"/>
<dbReference type="Proteomes" id="UP000287470">
    <property type="component" value="Unassembled WGS sequence"/>
</dbReference>
<dbReference type="RefSeq" id="WP_125967801.1">
    <property type="nucleotide sequence ID" value="NZ_QXGK01000003.1"/>
</dbReference>
<dbReference type="Gene3D" id="1.10.132.100">
    <property type="match status" value="1"/>
</dbReference>
<gene>
    <name evidence="2" type="ORF">D2E24_0529</name>
</gene>
<dbReference type="NCBIfam" id="TIGR02547">
    <property type="entry name" value="casA_cse1"/>
    <property type="match status" value="1"/>
</dbReference>
<evidence type="ECO:0000256" key="1">
    <source>
        <dbReference type="SAM" id="MobiDB-lite"/>
    </source>
</evidence>
<accession>A0A430FVX6</accession>
<dbReference type="Pfam" id="PF09481">
    <property type="entry name" value="CRISPR_Cse1"/>
    <property type="match status" value="1"/>
</dbReference>
<comment type="caution">
    <text evidence="2">The sequence shown here is derived from an EMBL/GenBank/DDBJ whole genome shotgun (WGS) entry which is preliminary data.</text>
</comment>
<protein>
    <submittedName>
        <fullName evidence="2">Type I-E CRISPR-associated protein Cse1/CasA</fullName>
    </submittedName>
</protein>
<dbReference type="AlphaFoldDB" id="A0A430FVX6"/>
<dbReference type="InterPro" id="IPR013381">
    <property type="entry name" value="CRISPR-assoc_prot_Cse1"/>
</dbReference>